<dbReference type="STRING" id="7165.Q7PZH0"/>
<keyword evidence="4" id="KW-0813">Transport</keyword>
<dbReference type="GO" id="GO:0005634">
    <property type="term" value="C:nucleus"/>
    <property type="evidence" value="ECO:0007669"/>
    <property type="project" value="UniProtKB-SubCell"/>
</dbReference>
<evidence type="ECO:0000256" key="4">
    <source>
        <dbReference type="ARBA" id="ARBA00022448"/>
    </source>
</evidence>
<evidence type="ECO:0000256" key="7">
    <source>
        <dbReference type="ARBA" id="ARBA00023242"/>
    </source>
</evidence>
<dbReference type="InterPro" id="IPR011989">
    <property type="entry name" value="ARM-like"/>
</dbReference>
<dbReference type="VEuPathDB" id="VectorBase:AGAMI1_009330"/>
<dbReference type="eggNOG" id="KOG1410">
    <property type="taxonomic scope" value="Eukaryota"/>
</dbReference>
<reference evidence="8" key="3">
    <citation type="journal article" date="2004" name="Trends Parasitol.">
        <title>The Anopheles gambiae genome: an update.</title>
        <authorList>
            <person name="Mongin E."/>
            <person name="Louis C."/>
            <person name="Holt R.A."/>
            <person name="Birney E."/>
            <person name="Collins F.H."/>
        </authorList>
    </citation>
    <scope>NUCLEOTIDE SEQUENCE</scope>
    <source>
        <strain evidence="8">PEST</strain>
    </source>
</reference>
<evidence type="ECO:0000256" key="6">
    <source>
        <dbReference type="ARBA" id="ARBA00022927"/>
    </source>
</evidence>
<gene>
    <name evidence="8" type="ORF">AgaP_AGAP011904</name>
</gene>
<keyword evidence="7" id="KW-0539">Nucleus</keyword>
<dbReference type="InParanoid" id="Q7PZH0"/>
<comment type="similarity">
    <text evidence="3">Belongs to the exportin family.</text>
</comment>
<reference evidence="8" key="2">
    <citation type="submission" date="2002-03" db="EMBL/GenBank/DDBJ databases">
        <authorList>
            <consortium name="The Anopheles Genome Sequencing Consortium"/>
        </authorList>
    </citation>
    <scope>NUCLEOTIDE SEQUENCE</scope>
    <source>
        <strain evidence="8">PEST</strain>
    </source>
</reference>
<dbReference type="Gene3D" id="1.25.10.10">
    <property type="entry name" value="Leucine-rich Repeat Variant"/>
    <property type="match status" value="1"/>
</dbReference>
<dbReference type="eggNOG" id="KOG4541">
    <property type="taxonomic scope" value="Eukaryota"/>
</dbReference>
<reference evidence="8" key="4">
    <citation type="journal article" date="2007" name="Genome Biol.">
        <title>Update of the Anopheles gambiae PEST genome assembly.</title>
        <authorList>
            <person name="Sharakhova M.V."/>
            <person name="Hammond M.P."/>
            <person name="Lobo N.F."/>
            <person name="Krzywinski J."/>
            <person name="Unger M.F."/>
            <person name="Hillenmeyer M.E."/>
            <person name="Bruggner R.V."/>
            <person name="Birney E."/>
            <person name="Collins F.H."/>
        </authorList>
    </citation>
    <scope>NUCLEOTIDE SEQUENCE</scope>
    <source>
        <strain evidence="8">PEST</strain>
    </source>
</reference>
<comment type="subcellular location">
    <subcellularLocation>
        <location evidence="2">Cytoplasm</location>
    </subcellularLocation>
    <subcellularLocation>
        <location evidence="1">Nucleus</location>
    </subcellularLocation>
</comment>
<keyword evidence="6" id="KW-0653">Protein transport</keyword>
<name>Q7PZH0_ANOGA</name>
<reference evidence="8" key="1">
    <citation type="journal article" date="2002" name="Science">
        <title>The genome sequence of the malaria mosquito Anopheles gambiae.</title>
        <authorList>
            <person name="Holt R.A."/>
            <person name="Subramanian G.M."/>
            <person name="Halpern A."/>
            <person name="Sutton G.G."/>
            <person name="Charlab R."/>
            <person name="Nusskern D.R."/>
            <person name="Wincker P."/>
            <person name="Clark A.G."/>
            <person name="Ribeiro J.M."/>
            <person name="Wides R."/>
            <person name="Salzberg S.L."/>
            <person name="Loftus B."/>
            <person name="Yandell M."/>
            <person name="Majoros W.H."/>
            <person name="Rusch D.B."/>
            <person name="Lai Z."/>
            <person name="Kraft C.L."/>
            <person name="Abril J.F."/>
            <person name="Anthouard V."/>
            <person name="Arensburger P."/>
            <person name="Atkinson P.W."/>
            <person name="Baden H."/>
            <person name="de Berardinis V."/>
            <person name="Baldwin D."/>
            <person name="Benes V."/>
            <person name="Biedler J."/>
            <person name="Blass C."/>
            <person name="Bolanos R."/>
            <person name="Boscus D."/>
            <person name="Barnstead M."/>
            <person name="Cai S."/>
            <person name="Center A."/>
            <person name="Chaturverdi K."/>
            <person name="Christophides G.K."/>
            <person name="Chrystal M.A."/>
            <person name="Clamp M."/>
            <person name="Cravchik A."/>
            <person name="Curwen V."/>
            <person name="Dana A."/>
            <person name="Delcher A."/>
            <person name="Dew I."/>
            <person name="Evans C.A."/>
            <person name="Flanigan M."/>
            <person name="Grundschober-Freimoser A."/>
            <person name="Friedli L."/>
            <person name="Gu Z."/>
            <person name="Guan P."/>
            <person name="Guigo R."/>
            <person name="Hillenmeyer M.E."/>
            <person name="Hladun S.L."/>
            <person name="Hogan J.R."/>
            <person name="Hong Y.S."/>
            <person name="Hoover J."/>
            <person name="Jaillon O."/>
            <person name="Ke Z."/>
            <person name="Kodira C."/>
            <person name="Kokoza E."/>
            <person name="Koutsos A."/>
            <person name="Letunic I."/>
            <person name="Levitsky A."/>
            <person name="Liang Y."/>
            <person name="Lin J.J."/>
            <person name="Lobo N.F."/>
            <person name="Lopez J.R."/>
            <person name="Malek J.A."/>
            <person name="McIntosh T.C."/>
            <person name="Meister S."/>
            <person name="Miller J."/>
            <person name="Mobarry C."/>
            <person name="Mongin E."/>
            <person name="Murphy S.D."/>
            <person name="O'Brochta D.A."/>
            <person name="Pfannkoch C."/>
            <person name="Qi R."/>
            <person name="Regier M.A."/>
            <person name="Remington K."/>
            <person name="Shao H."/>
            <person name="Sharakhova M.V."/>
            <person name="Sitter C.D."/>
            <person name="Shetty J."/>
            <person name="Smith T.J."/>
            <person name="Strong R."/>
            <person name="Sun J."/>
            <person name="Thomasova D."/>
            <person name="Ton L.Q."/>
            <person name="Topalis P."/>
            <person name="Tu Z."/>
            <person name="Unger M.F."/>
            <person name="Walenz B."/>
            <person name="Wang A."/>
            <person name="Wang J."/>
            <person name="Wang M."/>
            <person name="Wang X."/>
            <person name="Woodford K.J."/>
            <person name="Wortman J.R."/>
            <person name="Wu M."/>
            <person name="Yao A."/>
            <person name="Zdobnov E.M."/>
            <person name="Zhang H."/>
            <person name="Zhao Q."/>
            <person name="Zhao S."/>
            <person name="Zhu S.C."/>
            <person name="Zhimulev I."/>
            <person name="Coluzzi M."/>
            <person name="della Torre A."/>
            <person name="Roth C.W."/>
            <person name="Louis C."/>
            <person name="Kalush F."/>
            <person name="Mural R.J."/>
            <person name="Myers E.W."/>
            <person name="Adams M.D."/>
            <person name="Smith H.O."/>
            <person name="Broder S."/>
            <person name="Gardner M.J."/>
            <person name="Fraser C.M."/>
            <person name="Birney E."/>
            <person name="Bork P."/>
            <person name="Brey P.T."/>
            <person name="Venter J.C."/>
            <person name="Weissenbach J."/>
            <person name="Kafatos F.C."/>
            <person name="Collins F.H."/>
            <person name="Hoffman S.L."/>
        </authorList>
    </citation>
    <scope>NUCLEOTIDE SEQUENCE [LARGE SCALE GENOMIC DNA]</scope>
    <source>
        <strain evidence="8">PEST</strain>
    </source>
</reference>
<dbReference type="GO" id="GO:0015031">
    <property type="term" value="P:protein transport"/>
    <property type="evidence" value="ECO:0007669"/>
    <property type="project" value="UniProtKB-KW"/>
</dbReference>
<proteinExistence type="inferred from homology"/>
<protein>
    <submittedName>
        <fullName evidence="8">AGAP011904-PA</fullName>
    </submittedName>
</protein>
<dbReference type="VEuPathDB" id="VectorBase:AGAP011904"/>
<dbReference type="PaxDb" id="7165-AGAP011904-PA"/>
<evidence type="ECO:0000256" key="2">
    <source>
        <dbReference type="ARBA" id="ARBA00004496"/>
    </source>
</evidence>
<feature type="non-terminal residue" evidence="8">
    <location>
        <position position="182"/>
    </location>
</feature>
<dbReference type="GO" id="GO:0005049">
    <property type="term" value="F:nuclear export signal receptor activity"/>
    <property type="evidence" value="ECO:0007669"/>
    <property type="project" value="InterPro"/>
</dbReference>
<reference evidence="8" key="5">
    <citation type="submission" date="2011-05" db="EMBL/GenBank/DDBJ databases">
        <authorList>
            <consortium name="VectorBase"/>
        </authorList>
    </citation>
    <scope>NUCLEOTIDE SEQUENCE</scope>
    <source>
        <strain evidence="8">PEST</strain>
    </source>
</reference>
<dbReference type="GO" id="GO:0005737">
    <property type="term" value="C:cytoplasm"/>
    <property type="evidence" value="ECO:0007669"/>
    <property type="project" value="UniProtKB-SubCell"/>
</dbReference>
<dbReference type="PANTHER" id="PTHR12596:SF1">
    <property type="entry name" value="EXPORTIN-4"/>
    <property type="match status" value="1"/>
</dbReference>
<organism evidence="8">
    <name type="scientific">Anopheles gambiae</name>
    <name type="common">African malaria mosquito</name>
    <dbReference type="NCBI Taxonomy" id="7165"/>
    <lineage>
        <taxon>Eukaryota</taxon>
        <taxon>Metazoa</taxon>
        <taxon>Ecdysozoa</taxon>
        <taxon>Arthropoda</taxon>
        <taxon>Hexapoda</taxon>
        <taxon>Insecta</taxon>
        <taxon>Pterygota</taxon>
        <taxon>Neoptera</taxon>
        <taxon>Endopterygota</taxon>
        <taxon>Diptera</taxon>
        <taxon>Nematocera</taxon>
        <taxon>Culicoidea</taxon>
        <taxon>Culicidae</taxon>
        <taxon>Anophelinae</taxon>
        <taxon>Anopheles</taxon>
    </lineage>
</organism>
<comment type="caution">
    <text evidence="8">The sequence shown here is derived from an EMBL/GenBank/DDBJ whole genome shotgun (WGS) entry which is preliminary data.</text>
</comment>
<evidence type="ECO:0000313" key="8">
    <source>
        <dbReference type="EMBL" id="EAA00170.3"/>
    </source>
</evidence>
<dbReference type="PANTHER" id="PTHR12596">
    <property type="entry name" value="EXPORTIN 4,7-RELATED"/>
    <property type="match status" value="1"/>
</dbReference>
<evidence type="ECO:0000256" key="5">
    <source>
        <dbReference type="ARBA" id="ARBA00022490"/>
    </source>
</evidence>
<dbReference type="InterPro" id="IPR044189">
    <property type="entry name" value="XPO4/7-like"/>
</dbReference>
<dbReference type="KEGG" id="aga:1280758"/>
<keyword evidence="5" id="KW-0963">Cytoplasm</keyword>
<evidence type="ECO:0000256" key="3">
    <source>
        <dbReference type="ARBA" id="ARBA00009466"/>
    </source>
</evidence>
<evidence type="ECO:0000256" key="1">
    <source>
        <dbReference type="ARBA" id="ARBA00004123"/>
    </source>
</evidence>
<sequence>MSVYRNDTVIVELVLELLNELERSAEVKEVRAALHQYSMDVIGVYVKNNSNRISLDPTNNERDPQDLILILKLIHGLSASRVGNDPETINQASDVCIYGLTNIVPLITADLIRYPELCYQYYITITSFVDSKPYVVPALHPDFLKQLVASVELGLTSFTSEVELKCVEFIEAFAQVVRLHQN</sequence>
<dbReference type="EMBL" id="AAAB01008986">
    <property type="protein sequence ID" value="EAA00170.3"/>
    <property type="molecule type" value="Genomic_DNA"/>
</dbReference>
<accession>Q7PZH0</accession>
<dbReference type="AlphaFoldDB" id="Q7PZH0"/>